<protein>
    <submittedName>
        <fullName evidence="2">Uncharacterized protein</fullName>
    </submittedName>
</protein>
<evidence type="ECO:0000313" key="2">
    <source>
        <dbReference type="EMBL" id="EJK43630.1"/>
    </source>
</evidence>
<reference evidence="2 3" key="1">
    <citation type="journal article" date="2012" name="Genome Biol.">
        <title>Genome and low-iron response of an oceanic diatom adapted to chronic iron limitation.</title>
        <authorList>
            <person name="Lommer M."/>
            <person name="Specht M."/>
            <person name="Roy A.S."/>
            <person name="Kraemer L."/>
            <person name="Andreson R."/>
            <person name="Gutowska M.A."/>
            <person name="Wolf J."/>
            <person name="Bergner S.V."/>
            <person name="Schilhabel M.B."/>
            <person name="Klostermeier U.C."/>
            <person name="Beiko R.G."/>
            <person name="Rosenstiel P."/>
            <person name="Hippler M."/>
            <person name="Laroche J."/>
        </authorList>
    </citation>
    <scope>NUCLEOTIDE SEQUENCE [LARGE SCALE GENOMIC DNA]</scope>
    <source>
        <strain evidence="2 3">CCMP1005</strain>
    </source>
</reference>
<feature type="region of interest" description="Disordered" evidence="1">
    <location>
        <begin position="1"/>
        <end position="71"/>
    </location>
</feature>
<feature type="non-terminal residue" evidence="2">
    <location>
        <position position="1"/>
    </location>
</feature>
<dbReference type="AlphaFoldDB" id="K0QYB0"/>
<feature type="compositionally biased region" description="Acidic residues" evidence="1">
    <location>
        <begin position="20"/>
        <end position="31"/>
    </location>
</feature>
<evidence type="ECO:0000313" key="3">
    <source>
        <dbReference type="Proteomes" id="UP000266841"/>
    </source>
</evidence>
<evidence type="ECO:0000256" key="1">
    <source>
        <dbReference type="SAM" id="MobiDB-lite"/>
    </source>
</evidence>
<proteinExistence type="predicted"/>
<feature type="compositionally biased region" description="Acidic residues" evidence="1">
    <location>
        <begin position="41"/>
        <end position="52"/>
    </location>
</feature>
<organism evidence="2 3">
    <name type="scientific">Thalassiosira oceanica</name>
    <name type="common">Marine diatom</name>
    <dbReference type="NCBI Taxonomy" id="159749"/>
    <lineage>
        <taxon>Eukaryota</taxon>
        <taxon>Sar</taxon>
        <taxon>Stramenopiles</taxon>
        <taxon>Ochrophyta</taxon>
        <taxon>Bacillariophyta</taxon>
        <taxon>Coscinodiscophyceae</taxon>
        <taxon>Thalassiosirophycidae</taxon>
        <taxon>Thalassiosirales</taxon>
        <taxon>Thalassiosiraceae</taxon>
        <taxon>Thalassiosira</taxon>
    </lineage>
</organism>
<sequence>TRRETPGGETKTPVGKKDEAEDANSEGEDEAAGGVEPDGDKGDDDDPSSDGDGDIKSSPDAAGATMSRTDEAELMRSLRGSLVGATVRVDSGRHAGRSGQIVRVGRGGHLEVEGVGCMVRSGQVSLVDDGGTRRTGAG</sequence>
<dbReference type="Proteomes" id="UP000266841">
    <property type="component" value="Unassembled WGS sequence"/>
</dbReference>
<accession>K0QYB0</accession>
<name>K0QYB0_THAOC</name>
<keyword evidence="3" id="KW-1185">Reference proteome</keyword>
<comment type="caution">
    <text evidence="2">The sequence shown here is derived from an EMBL/GenBank/DDBJ whole genome shotgun (WGS) entry which is preliminary data.</text>
</comment>
<gene>
    <name evidence="2" type="ORF">THAOC_37907</name>
</gene>
<dbReference type="EMBL" id="AGNL01050856">
    <property type="protein sequence ID" value="EJK43630.1"/>
    <property type="molecule type" value="Genomic_DNA"/>
</dbReference>